<feature type="transmembrane region" description="Helical" evidence="2">
    <location>
        <begin position="84"/>
        <end position="106"/>
    </location>
</feature>
<comment type="caution">
    <text evidence="4">The sequence shown here is derived from an EMBL/GenBank/DDBJ whole genome shotgun (WGS) entry which is preliminary data.</text>
</comment>
<keyword evidence="2" id="KW-0812">Transmembrane</keyword>
<keyword evidence="2" id="KW-0472">Membrane</keyword>
<dbReference type="SMART" id="SM00387">
    <property type="entry name" value="HATPase_c"/>
    <property type="match status" value="1"/>
</dbReference>
<dbReference type="EMBL" id="JAODBU010000011">
    <property type="protein sequence ID" value="MCT7399565.1"/>
    <property type="molecule type" value="Genomic_DNA"/>
</dbReference>
<evidence type="ECO:0000256" key="2">
    <source>
        <dbReference type="SAM" id="Phobius"/>
    </source>
</evidence>
<name>A0ABT2M209_9FIRM</name>
<protein>
    <submittedName>
        <fullName evidence="4">GHKL domain-containing protein</fullName>
    </submittedName>
</protein>
<dbReference type="Proteomes" id="UP001431199">
    <property type="component" value="Unassembled WGS sequence"/>
</dbReference>
<feature type="transmembrane region" description="Helical" evidence="2">
    <location>
        <begin position="118"/>
        <end position="138"/>
    </location>
</feature>
<dbReference type="PANTHER" id="PTHR43547:SF10">
    <property type="entry name" value="SENSOR HISTIDINE KINASE DCUS"/>
    <property type="match status" value="1"/>
</dbReference>
<evidence type="ECO:0000313" key="4">
    <source>
        <dbReference type="EMBL" id="MCT7399565.1"/>
    </source>
</evidence>
<organism evidence="4 5">
    <name type="scientific">Eubacterium album</name>
    <dbReference type="NCBI Taxonomy" id="2978477"/>
    <lineage>
        <taxon>Bacteria</taxon>
        <taxon>Bacillati</taxon>
        <taxon>Bacillota</taxon>
        <taxon>Clostridia</taxon>
        <taxon>Eubacteriales</taxon>
        <taxon>Eubacteriaceae</taxon>
        <taxon>Eubacterium</taxon>
    </lineage>
</organism>
<feature type="transmembrane region" description="Helical" evidence="2">
    <location>
        <begin position="35"/>
        <end position="54"/>
    </location>
</feature>
<keyword evidence="2" id="KW-1133">Transmembrane helix</keyword>
<sequence length="421" mass="47768">MNINFIDYFSTIIETLFFLVLSTGFLSKRPKLSKVILSLAPICIFKFAFIFLPVSWQAESLSSCINIILGILSIMILTDSGVLASIFCYILAYIIGFLLQIVLVAFVPLLGDFVNSDLFSLLGAIYTLICAIVINHFFNLRKIYFYLFEGGKLITFIITNVFGLSFLFALYFKLNRSNFAEIILFILISFFTLVSINIVLINQLKRLRVQSAQLNAYEQYLPVLESLIQNVRIKQHNHTNEIQSIISLLHTCNDYDSLVSEMTKYINISLDSTEPDYLLKLNLHLVAGFLYHKKLTASEHGIVLEYNVLSYNLESKVPEYTLVELFGILIDNAIEATPKDGTVHITINSANRKIIFSTRNPGYVLTPDDRTNFFTKGYTTKSTNTNSGLGLYNLRDIVLNQYNGSVSLWNEGTDILFEIIV</sequence>
<dbReference type="Gene3D" id="3.30.565.10">
    <property type="entry name" value="Histidine kinase-like ATPase, C-terminal domain"/>
    <property type="match status" value="1"/>
</dbReference>
<evidence type="ECO:0000313" key="5">
    <source>
        <dbReference type="Proteomes" id="UP001431199"/>
    </source>
</evidence>
<dbReference type="PANTHER" id="PTHR43547">
    <property type="entry name" value="TWO-COMPONENT HISTIDINE KINASE"/>
    <property type="match status" value="1"/>
</dbReference>
<feature type="transmembrane region" description="Helical" evidence="2">
    <location>
        <begin position="178"/>
        <end position="201"/>
    </location>
</feature>
<dbReference type="InterPro" id="IPR003594">
    <property type="entry name" value="HATPase_dom"/>
</dbReference>
<dbReference type="RefSeq" id="WP_260978921.1">
    <property type="nucleotide sequence ID" value="NZ_JAODBU010000011.1"/>
</dbReference>
<proteinExistence type="predicted"/>
<evidence type="ECO:0000256" key="1">
    <source>
        <dbReference type="ARBA" id="ARBA00022553"/>
    </source>
</evidence>
<accession>A0ABT2M209</accession>
<dbReference type="Pfam" id="PF02518">
    <property type="entry name" value="HATPase_c"/>
    <property type="match status" value="1"/>
</dbReference>
<feature type="transmembrane region" description="Helical" evidence="2">
    <location>
        <begin position="150"/>
        <end position="172"/>
    </location>
</feature>
<feature type="transmembrane region" description="Helical" evidence="2">
    <location>
        <begin position="60"/>
        <end position="77"/>
    </location>
</feature>
<dbReference type="InterPro" id="IPR036890">
    <property type="entry name" value="HATPase_C_sf"/>
</dbReference>
<keyword evidence="1" id="KW-0597">Phosphoprotein</keyword>
<reference evidence="4" key="1">
    <citation type="submission" date="2022-09" db="EMBL/GenBank/DDBJ databases">
        <title>Eubacterium sp. LFL-14 isolated from human feces.</title>
        <authorList>
            <person name="Liu F."/>
        </authorList>
    </citation>
    <scope>NUCLEOTIDE SEQUENCE</scope>
    <source>
        <strain evidence="4">LFL-14</strain>
    </source>
</reference>
<feature type="domain" description="Histidine kinase/HSP90-like ATPase" evidence="3">
    <location>
        <begin position="317"/>
        <end position="421"/>
    </location>
</feature>
<gene>
    <name evidence="4" type="ORF">N5B56_10785</name>
</gene>
<keyword evidence="5" id="KW-1185">Reference proteome</keyword>
<evidence type="ECO:0000259" key="3">
    <source>
        <dbReference type="SMART" id="SM00387"/>
    </source>
</evidence>
<dbReference type="SUPFAM" id="SSF55874">
    <property type="entry name" value="ATPase domain of HSP90 chaperone/DNA topoisomerase II/histidine kinase"/>
    <property type="match status" value="1"/>
</dbReference>
<feature type="transmembrane region" description="Helical" evidence="2">
    <location>
        <begin position="6"/>
        <end position="26"/>
    </location>
</feature>